<dbReference type="GO" id="GO:0008236">
    <property type="term" value="F:serine-type peptidase activity"/>
    <property type="evidence" value="ECO:0007669"/>
    <property type="project" value="InterPro"/>
</dbReference>
<dbReference type="OrthoDB" id="9812921at2"/>
<dbReference type="InterPro" id="IPR050278">
    <property type="entry name" value="Serine_Prot_S9B/DPPIV"/>
</dbReference>
<proteinExistence type="predicted"/>
<dbReference type="Proteomes" id="UP000247903">
    <property type="component" value="Unassembled WGS sequence"/>
</dbReference>
<dbReference type="InterPro" id="IPR001375">
    <property type="entry name" value="Peptidase_S9_cat"/>
</dbReference>
<keyword evidence="1" id="KW-0732">Signal</keyword>
<reference evidence="4 5" key="1">
    <citation type="submission" date="2018-05" db="EMBL/GenBank/DDBJ databases">
        <title>Flavobacterium sp. strain IMCC34759, incomplete genome.</title>
        <authorList>
            <person name="Joung Y."/>
            <person name="Cho J."/>
        </authorList>
    </citation>
    <scope>NUCLEOTIDE SEQUENCE [LARGE SCALE GENOMIC DNA]</scope>
    <source>
        <strain evidence="4 5">IMCC34759</strain>
    </source>
</reference>
<protein>
    <submittedName>
        <fullName evidence="4">S9 family peptidase</fullName>
    </submittedName>
</protein>
<dbReference type="Gene3D" id="2.140.10.30">
    <property type="entry name" value="Dipeptidylpeptidase IV, N-terminal domain"/>
    <property type="match status" value="1"/>
</dbReference>
<evidence type="ECO:0000313" key="4">
    <source>
        <dbReference type="EMBL" id="PXY42366.1"/>
    </source>
</evidence>
<organism evidence="4 5">
    <name type="scientific">Flavobacterium cheongpyeongense</name>
    <dbReference type="NCBI Taxonomy" id="2212651"/>
    <lineage>
        <taxon>Bacteria</taxon>
        <taxon>Pseudomonadati</taxon>
        <taxon>Bacteroidota</taxon>
        <taxon>Flavobacteriia</taxon>
        <taxon>Flavobacteriales</taxon>
        <taxon>Flavobacteriaceae</taxon>
        <taxon>Flavobacterium</taxon>
    </lineage>
</organism>
<dbReference type="RefSeq" id="WP_110305337.1">
    <property type="nucleotide sequence ID" value="NZ_QJHK01000002.1"/>
</dbReference>
<accession>A0A2V4BTK6</accession>
<dbReference type="SUPFAM" id="SSF82171">
    <property type="entry name" value="DPP6 N-terminal domain-like"/>
    <property type="match status" value="1"/>
</dbReference>
<gene>
    <name evidence="4" type="ORF">DMB65_03820</name>
</gene>
<feature type="signal peptide" evidence="1">
    <location>
        <begin position="1"/>
        <end position="21"/>
    </location>
</feature>
<dbReference type="InterPro" id="IPR029058">
    <property type="entry name" value="AB_hydrolase_fold"/>
</dbReference>
<feature type="domain" description="Peptidase S9 prolyl oligopeptidase catalytic" evidence="2">
    <location>
        <begin position="555"/>
        <end position="740"/>
    </location>
</feature>
<dbReference type="EMBL" id="QJHK01000002">
    <property type="protein sequence ID" value="PXY42366.1"/>
    <property type="molecule type" value="Genomic_DNA"/>
</dbReference>
<dbReference type="AlphaFoldDB" id="A0A2V4BTK6"/>
<dbReference type="Pfam" id="PF00930">
    <property type="entry name" value="DPPIV_N"/>
    <property type="match status" value="1"/>
</dbReference>
<name>A0A2V4BTK6_9FLAO</name>
<feature type="domain" description="Dipeptidylpeptidase IV N-terminal" evidence="3">
    <location>
        <begin position="137"/>
        <end position="470"/>
    </location>
</feature>
<evidence type="ECO:0000259" key="2">
    <source>
        <dbReference type="Pfam" id="PF00326"/>
    </source>
</evidence>
<dbReference type="PANTHER" id="PTHR11731:SF118">
    <property type="entry name" value="BLR1971 PROTEIN"/>
    <property type="match status" value="1"/>
</dbReference>
<dbReference type="InterPro" id="IPR002469">
    <property type="entry name" value="Peptidase_S9B_N"/>
</dbReference>
<evidence type="ECO:0000313" key="5">
    <source>
        <dbReference type="Proteomes" id="UP000247903"/>
    </source>
</evidence>
<evidence type="ECO:0000259" key="3">
    <source>
        <dbReference type="Pfam" id="PF00930"/>
    </source>
</evidence>
<evidence type="ECO:0000256" key="1">
    <source>
        <dbReference type="SAM" id="SignalP"/>
    </source>
</evidence>
<feature type="chain" id="PRO_5015998597" evidence="1">
    <location>
        <begin position="22"/>
        <end position="764"/>
    </location>
</feature>
<keyword evidence="5" id="KW-1185">Reference proteome</keyword>
<dbReference type="SUPFAM" id="SSF53474">
    <property type="entry name" value="alpha/beta-Hydrolases"/>
    <property type="match status" value="1"/>
</dbReference>
<dbReference type="Pfam" id="PF00326">
    <property type="entry name" value="Peptidase_S9"/>
    <property type="match status" value="1"/>
</dbReference>
<sequence>MKNNLYITAFFTLFLSCHFYAQNKEAIPYQPSKSEILERYKQALKLDDAVKNKVFKTSIHAHWQPDGNLFWYSNVLKDSVREYILADATKGTKSKLFNEPKLKKALSVITGKALSQKNLAIDSLNYDSKAKSITLKYDKSYFQVNLSDYSIKSVASLPKDFNKYPKLNDQWARWNFFKTDSISPNKKWSAYIKDHNVFIKSISGGEAIQFTTDGTKEKPYGALAWSPDSNYVVGYHITLVEDLPVYYVLSSLPNTTRGKLKSNPYKQPGDPFTTYEMHLFHVANQKVVKVNTPIIDFFDAPKLDWRKGDATYFTYEKVDRGHQRFRIIEVNASNGETRSVVDEKTKTFIYESRLFTHYNKESNTVVISSEKDGWRHLYLINSLNGKEKQITKGEWVVRSVDSIDEHKKEIWFSASGRNPGEDPYYIHHYRIDFDGKKMVNLTPSKGNHSISFSLNKKYYIDTYSEPDVPTTIELHRTDNGAKIMELEKSDASAYLATGMSLPEPFHAKGRDGVTDIWGIICRPAHFDPNKKYPVIESIYAGPQDSFVPKNFMDRYTAEMQSLAQLGFIVVQIDGMGTANRSKAFHDVCWKNLKDAGFEDRILWIKALAKKYAYVDDSRVGLYGTSAGGQNALGGLLFHPEFYKAGVAACGCHDNRVDKQWWNEQWMGYPVDKNYEEQSNVTNATKLKGDLLLIVGEADENVPPESTYRVADELIKCGKTFEFLPLPGVGHSDGGPYGRKRKRDFFVKHLLGVDAHNRNNDELLQ</sequence>
<dbReference type="PROSITE" id="PS51257">
    <property type="entry name" value="PROKAR_LIPOPROTEIN"/>
    <property type="match status" value="1"/>
</dbReference>
<dbReference type="PANTHER" id="PTHR11731">
    <property type="entry name" value="PROTEASE FAMILY S9B,C DIPEPTIDYL-PEPTIDASE IV-RELATED"/>
    <property type="match status" value="1"/>
</dbReference>
<comment type="caution">
    <text evidence="4">The sequence shown here is derived from an EMBL/GenBank/DDBJ whole genome shotgun (WGS) entry which is preliminary data.</text>
</comment>
<dbReference type="GO" id="GO:0006508">
    <property type="term" value="P:proteolysis"/>
    <property type="evidence" value="ECO:0007669"/>
    <property type="project" value="InterPro"/>
</dbReference>
<dbReference type="Gene3D" id="3.40.50.1820">
    <property type="entry name" value="alpha/beta hydrolase"/>
    <property type="match status" value="1"/>
</dbReference>